<comment type="caution">
    <text evidence="2">The sequence shown here is derived from an EMBL/GenBank/DDBJ whole genome shotgun (WGS) entry which is preliminary data.</text>
</comment>
<proteinExistence type="predicted"/>
<keyword evidence="3" id="KW-1185">Reference proteome</keyword>
<evidence type="ECO:0008006" key="4">
    <source>
        <dbReference type="Google" id="ProtNLM"/>
    </source>
</evidence>
<keyword evidence="1" id="KW-0732">Signal</keyword>
<feature type="chain" id="PRO_5043427878" description="Secreted protein" evidence="1">
    <location>
        <begin position="16"/>
        <end position="87"/>
    </location>
</feature>
<dbReference type="AlphaFoldDB" id="A0AAV4QLM4"/>
<protein>
    <recommendedName>
        <fullName evidence="4">Secreted protein</fullName>
    </recommendedName>
</protein>
<reference evidence="2 3" key="1">
    <citation type="submission" date="2021-06" db="EMBL/GenBank/DDBJ databases">
        <title>Caerostris darwini draft genome.</title>
        <authorList>
            <person name="Kono N."/>
            <person name="Arakawa K."/>
        </authorList>
    </citation>
    <scope>NUCLEOTIDE SEQUENCE [LARGE SCALE GENOMIC DNA]</scope>
</reference>
<sequence length="87" mass="9961">MLLFLCALPFQPFLPSLIVDHDVWEREKMRRSKVPARRELQPRGGWLASRDGLLGQALAGLIIHMNESTLCSRAVWMLYEPNGCKKP</sequence>
<organism evidence="2 3">
    <name type="scientific">Caerostris darwini</name>
    <dbReference type="NCBI Taxonomy" id="1538125"/>
    <lineage>
        <taxon>Eukaryota</taxon>
        <taxon>Metazoa</taxon>
        <taxon>Ecdysozoa</taxon>
        <taxon>Arthropoda</taxon>
        <taxon>Chelicerata</taxon>
        <taxon>Arachnida</taxon>
        <taxon>Araneae</taxon>
        <taxon>Araneomorphae</taxon>
        <taxon>Entelegynae</taxon>
        <taxon>Araneoidea</taxon>
        <taxon>Araneidae</taxon>
        <taxon>Caerostris</taxon>
    </lineage>
</organism>
<accession>A0AAV4QLM4</accession>
<evidence type="ECO:0000313" key="3">
    <source>
        <dbReference type="Proteomes" id="UP001054837"/>
    </source>
</evidence>
<name>A0AAV4QLM4_9ARAC</name>
<evidence type="ECO:0000256" key="1">
    <source>
        <dbReference type="SAM" id="SignalP"/>
    </source>
</evidence>
<feature type="signal peptide" evidence="1">
    <location>
        <begin position="1"/>
        <end position="15"/>
    </location>
</feature>
<gene>
    <name evidence="2" type="ORF">CDAR_535261</name>
</gene>
<dbReference type="Proteomes" id="UP001054837">
    <property type="component" value="Unassembled WGS sequence"/>
</dbReference>
<evidence type="ECO:0000313" key="2">
    <source>
        <dbReference type="EMBL" id="GIY09174.1"/>
    </source>
</evidence>
<dbReference type="EMBL" id="BPLQ01004584">
    <property type="protein sequence ID" value="GIY09174.1"/>
    <property type="molecule type" value="Genomic_DNA"/>
</dbReference>